<accession>A0ABP3L5D9</accession>
<dbReference type="InterPro" id="IPR029058">
    <property type="entry name" value="AB_hydrolase_fold"/>
</dbReference>
<dbReference type="SUPFAM" id="SSF53474">
    <property type="entry name" value="alpha/beta-Hydrolases"/>
    <property type="match status" value="1"/>
</dbReference>
<dbReference type="InterPro" id="IPR000073">
    <property type="entry name" value="AB_hydrolase_1"/>
</dbReference>
<evidence type="ECO:0000313" key="3">
    <source>
        <dbReference type="Proteomes" id="UP001500909"/>
    </source>
</evidence>
<dbReference type="EMBL" id="BAAABY010000051">
    <property type="protein sequence ID" value="GAA0492320.1"/>
    <property type="molecule type" value="Genomic_DNA"/>
</dbReference>
<protein>
    <recommendedName>
        <fullName evidence="1">AB hydrolase-1 domain-containing protein</fullName>
    </recommendedName>
</protein>
<evidence type="ECO:0000259" key="1">
    <source>
        <dbReference type="Pfam" id="PF12697"/>
    </source>
</evidence>
<sequence length="287" mass="30160">MASVYRGAAGRARVQAWCAARLDAWEVSHHRWEVATDAGSTSVVSAGRSRDGMPLLVLVPGTNMNAAVALDMVAGLARIGAVAALDVPGQPGLSAEHRPRRARLPWYGHWLSQALQQVASGPAIVIGHSLGAAIALAAQSPHIVGRLLLSPGGLMPLAVPVPLLRATVPWMVRPSLPRTTRLLGHMSSPGCPVPSHLAEWMTLVGETCRSTLAPRPLPVTVLARSRAVPCTVAVGAHDIFLPHTRLVPAAQRLLGTEPHVLDDVGHLLLDNTPRSVIELVGSLRAGG</sequence>
<reference evidence="3" key="1">
    <citation type="journal article" date="2019" name="Int. J. Syst. Evol. Microbiol.">
        <title>The Global Catalogue of Microorganisms (GCM) 10K type strain sequencing project: providing services to taxonomists for standard genome sequencing and annotation.</title>
        <authorList>
            <consortium name="The Broad Institute Genomics Platform"/>
            <consortium name="The Broad Institute Genome Sequencing Center for Infectious Disease"/>
            <person name="Wu L."/>
            <person name="Ma J."/>
        </authorList>
    </citation>
    <scope>NUCLEOTIDE SEQUENCE [LARGE SCALE GENOMIC DNA]</scope>
    <source>
        <strain evidence="3">JCM 4805</strain>
    </source>
</reference>
<keyword evidence="3" id="KW-1185">Reference proteome</keyword>
<dbReference type="Pfam" id="PF12697">
    <property type="entry name" value="Abhydrolase_6"/>
    <property type="match status" value="1"/>
</dbReference>
<evidence type="ECO:0000313" key="2">
    <source>
        <dbReference type="EMBL" id="GAA0492320.1"/>
    </source>
</evidence>
<dbReference type="Proteomes" id="UP001500909">
    <property type="component" value="Unassembled WGS sequence"/>
</dbReference>
<dbReference type="RefSeq" id="WP_346099195.1">
    <property type="nucleotide sequence ID" value="NZ_BAAABY010000051.1"/>
</dbReference>
<name>A0ABP3L5D9_9ACTN</name>
<dbReference type="PANTHER" id="PTHR46438">
    <property type="entry name" value="ALPHA/BETA-HYDROLASES SUPERFAMILY PROTEIN"/>
    <property type="match status" value="1"/>
</dbReference>
<dbReference type="Gene3D" id="3.40.50.1820">
    <property type="entry name" value="alpha/beta hydrolase"/>
    <property type="match status" value="1"/>
</dbReference>
<proteinExistence type="predicted"/>
<organism evidence="2 3">
    <name type="scientific">Streptomyces olivaceiscleroticus</name>
    <dbReference type="NCBI Taxonomy" id="68245"/>
    <lineage>
        <taxon>Bacteria</taxon>
        <taxon>Bacillati</taxon>
        <taxon>Actinomycetota</taxon>
        <taxon>Actinomycetes</taxon>
        <taxon>Kitasatosporales</taxon>
        <taxon>Streptomycetaceae</taxon>
        <taxon>Streptomyces</taxon>
    </lineage>
</organism>
<comment type="caution">
    <text evidence="2">The sequence shown here is derived from an EMBL/GenBank/DDBJ whole genome shotgun (WGS) entry which is preliminary data.</text>
</comment>
<feature type="domain" description="AB hydrolase-1" evidence="1">
    <location>
        <begin position="56"/>
        <end position="277"/>
    </location>
</feature>
<gene>
    <name evidence="2" type="ORF">GCM10010361_66940</name>
</gene>